<evidence type="ECO:0000256" key="1">
    <source>
        <dbReference type="SAM" id="MobiDB-lite"/>
    </source>
</evidence>
<reference evidence="2" key="1">
    <citation type="submission" date="2019-11" db="UniProtKB">
        <authorList>
            <consortium name="WormBaseParasite"/>
        </authorList>
    </citation>
    <scope>IDENTIFICATION</scope>
</reference>
<evidence type="ECO:0000313" key="2">
    <source>
        <dbReference type="WBParaSite" id="MCU_002617-RB"/>
    </source>
</evidence>
<dbReference type="PANTHER" id="PTHR15131">
    <property type="entry name" value="SMALL NUCLEAR RNA ACTIVATING COMPLEX, POLYPEPTIDE 1"/>
    <property type="match status" value="1"/>
</dbReference>
<dbReference type="GO" id="GO:0042795">
    <property type="term" value="P:snRNA transcription by RNA polymerase II"/>
    <property type="evidence" value="ECO:0007669"/>
    <property type="project" value="TreeGrafter"/>
</dbReference>
<organism evidence="2">
    <name type="scientific">Mesocestoides corti</name>
    <name type="common">Flatworm</name>
    <dbReference type="NCBI Taxonomy" id="53468"/>
    <lineage>
        <taxon>Eukaryota</taxon>
        <taxon>Metazoa</taxon>
        <taxon>Spiralia</taxon>
        <taxon>Lophotrochozoa</taxon>
        <taxon>Platyhelminthes</taxon>
        <taxon>Cestoda</taxon>
        <taxon>Eucestoda</taxon>
        <taxon>Cyclophyllidea</taxon>
        <taxon>Mesocestoididae</taxon>
        <taxon>Mesocestoides</taxon>
    </lineage>
</organism>
<dbReference type="AlphaFoldDB" id="A0A5K3ERX7"/>
<dbReference type="WBParaSite" id="MCU_002617-RB">
    <property type="protein sequence ID" value="MCU_002617-RB"/>
    <property type="gene ID" value="MCU_002617"/>
</dbReference>
<feature type="compositionally biased region" description="Basic and acidic residues" evidence="1">
    <location>
        <begin position="287"/>
        <end position="299"/>
    </location>
</feature>
<dbReference type="PANTHER" id="PTHR15131:SF3">
    <property type="entry name" value="SNRNA-ACTIVATING PROTEIN COMPLEX SUBUNIT 1"/>
    <property type="match status" value="1"/>
</dbReference>
<sequence length="327" mass="37563">MLNKDYCLYTINSPIIGLEEDLKSFLDEFVEIGSPRFSDFAELWKKNKFIHLMYGRQTQAGLKDVLEGIFFFLIRNISSEVSSLIKIGSLFLIYAFFGKQPIVKQARVNVTLDAWNALSMFSSDLSKQNHWDAYYIFRQLCVKSAFRFVANAEDLYPGVPLYTRSNISLPLRRTFLTKVQRRQLTDSNKLKNVQSSLLDTMPARFNEFPEHLHANWPAICRAINQYVEAKRDIAQLPGPSGSGDVNVDETDDPLLWSLNLVNNRDSIAPISDLLDKFSSDANSFDKTQSHIKENSDDIGRRRKQLRHAENWSKVGTRKSPRKKPENS</sequence>
<proteinExistence type="predicted"/>
<dbReference type="GO" id="GO:0042796">
    <property type="term" value="P:snRNA transcription by RNA polymerase III"/>
    <property type="evidence" value="ECO:0007669"/>
    <property type="project" value="TreeGrafter"/>
</dbReference>
<accession>A0A5K3ERX7</accession>
<name>A0A5K3ERX7_MESCO</name>
<dbReference type="InterPro" id="IPR019188">
    <property type="entry name" value="SNAPC1"/>
</dbReference>
<protein>
    <submittedName>
        <fullName evidence="2">snRNA-activating protein complex subunit 1</fullName>
    </submittedName>
</protein>
<feature type="region of interest" description="Disordered" evidence="1">
    <location>
        <begin position="283"/>
        <end position="327"/>
    </location>
</feature>
<dbReference type="GO" id="GO:0043565">
    <property type="term" value="F:sequence-specific DNA binding"/>
    <property type="evidence" value="ECO:0007669"/>
    <property type="project" value="TreeGrafter"/>
</dbReference>
<dbReference type="GO" id="GO:0019185">
    <property type="term" value="C:snRNA-activating protein complex"/>
    <property type="evidence" value="ECO:0007669"/>
    <property type="project" value="TreeGrafter"/>
</dbReference>
<dbReference type="Pfam" id="PF09808">
    <property type="entry name" value="SNAPC1"/>
    <property type="match status" value="1"/>
</dbReference>